<protein>
    <submittedName>
        <fullName evidence="1">Uncharacterized protein</fullName>
    </submittedName>
</protein>
<organism evidence="1">
    <name type="scientific">Rhizophora mucronata</name>
    <name type="common">Asiatic mangrove</name>
    <dbReference type="NCBI Taxonomy" id="61149"/>
    <lineage>
        <taxon>Eukaryota</taxon>
        <taxon>Viridiplantae</taxon>
        <taxon>Streptophyta</taxon>
        <taxon>Embryophyta</taxon>
        <taxon>Tracheophyta</taxon>
        <taxon>Spermatophyta</taxon>
        <taxon>Magnoliopsida</taxon>
        <taxon>eudicotyledons</taxon>
        <taxon>Gunneridae</taxon>
        <taxon>Pentapetalae</taxon>
        <taxon>rosids</taxon>
        <taxon>fabids</taxon>
        <taxon>Malpighiales</taxon>
        <taxon>Rhizophoraceae</taxon>
        <taxon>Rhizophora</taxon>
    </lineage>
</organism>
<accession>A0A2P2JW47</accession>
<proteinExistence type="predicted"/>
<dbReference type="AlphaFoldDB" id="A0A2P2JW47"/>
<reference evidence="1" key="1">
    <citation type="submission" date="2018-02" db="EMBL/GenBank/DDBJ databases">
        <title>Rhizophora mucronata_Transcriptome.</title>
        <authorList>
            <person name="Meera S.P."/>
            <person name="Sreeshan A."/>
            <person name="Augustine A."/>
        </authorList>
    </citation>
    <scope>NUCLEOTIDE SEQUENCE</scope>
    <source>
        <tissue evidence="1">Leaf</tissue>
    </source>
</reference>
<evidence type="ECO:0000313" key="1">
    <source>
        <dbReference type="EMBL" id="MBW97662.1"/>
    </source>
</evidence>
<dbReference type="EMBL" id="GGEC01017179">
    <property type="protein sequence ID" value="MBW97662.1"/>
    <property type="molecule type" value="Transcribed_RNA"/>
</dbReference>
<name>A0A2P2JW47_RHIMU</name>
<sequence>MQHLAHRLVTHHTIYNTIQQPHTF</sequence>